<feature type="transmembrane region" description="Helical" evidence="1">
    <location>
        <begin position="21"/>
        <end position="48"/>
    </location>
</feature>
<reference evidence="3 4" key="1">
    <citation type="journal article" date="2019" name="Nat. Ecol. Evol.">
        <title>Megaphylogeny resolves global patterns of mushroom evolution.</title>
        <authorList>
            <person name="Varga T."/>
            <person name="Krizsan K."/>
            <person name="Foldi C."/>
            <person name="Dima B."/>
            <person name="Sanchez-Garcia M."/>
            <person name="Sanchez-Ramirez S."/>
            <person name="Szollosi G.J."/>
            <person name="Szarkandi J.G."/>
            <person name="Papp V."/>
            <person name="Albert L."/>
            <person name="Andreopoulos W."/>
            <person name="Angelini C."/>
            <person name="Antonin V."/>
            <person name="Barry K.W."/>
            <person name="Bougher N.L."/>
            <person name="Buchanan P."/>
            <person name="Buyck B."/>
            <person name="Bense V."/>
            <person name="Catcheside P."/>
            <person name="Chovatia M."/>
            <person name="Cooper J."/>
            <person name="Damon W."/>
            <person name="Desjardin D."/>
            <person name="Finy P."/>
            <person name="Geml J."/>
            <person name="Haridas S."/>
            <person name="Hughes K."/>
            <person name="Justo A."/>
            <person name="Karasinski D."/>
            <person name="Kautmanova I."/>
            <person name="Kiss B."/>
            <person name="Kocsube S."/>
            <person name="Kotiranta H."/>
            <person name="LaButti K.M."/>
            <person name="Lechner B.E."/>
            <person name="Liimatainen K."/>
            <person name="Lipzen A."/>
            <person name="Lukacs Z."/>
            <person name="Mihaltcheva S."/>
            <person name="Morgado L.N."/>
            <person name="Niskanen T."/>
            <person name="Noordeloos M.E."/>
            <person name="Ohm R.A."/>
            <person name="Ortiz-Santana B."/>
            <person name="Ovrebo C."/>
            <person name="Racz N."/>
            <person name="Riley R."/>
            <person name="Savchenko A."/>
            <person name="Shiryaev A."/>
            <person name="Soop K."/>
            <person name="Spirin V."/>
            <person name="Szebenyi C."/>
            <person name="Tomsovsky M."/>
            <person name="Tulloss R.E."/>
            <person name="Uehling J."/>
            <person name="Grigoriev I.V."/>
            <person name="Vagvolgyi C."/>
            <person name="Papp T."/>
            <person name="Martin F.M."/>
            <person name="Miettinen O."/>
            <person name="Hibbett D.S."/>
            <person name="Nagy L.G."/>
        </authorList>
    </citation>
    <scope>NUCLEOTIDE SEQUENCE [LARGE SCALE GENOMIC DNA]</scope>
    <source>
        <strain evidence="3 4">CBS 121175</strain>
    </source>
</reference>
<feature type="domain" description="AB hydrolase-1" evidence="2">
    <location>
        <begin position="138"/>
        <end position="252"/>
    </location>
</feature>
<dbReference type="GO" id="GO:0052651">
    <property type="term" value="P:monoacylglycerol catabolic process"/>
    <property type="evidence" value="ECO:0007669"/>
    <property type="project" value="TreeGrafter"/>
</dbReference>
<protein>
    <submittedName>
        <fullName evidence="3">Alpha/beta-hydrolase</fullName>
    </submittedName>
</protein>
<evidence type="ECO:0000313" key="3">
    <source>
        <dbReference type="EMBL" id="TFK19010.1"/>
    </source>
</evidence>
<dbReference type="Pfam" id="PF00561">
    <property type="entry name" value="Abhydrolase_1"/>
    <property type="match status" value="1"/>
</dbReference>
<proteinExistence type="predicted"/>
<gene>
    <name evidence="3" type="ORF">FA15DRAFT_760316</name>
</gene>
<name>A0A5C3KG05_COPMA</name>
<dbReference type="STRING" id="230819.A0A5C3KG05"/>
<keyword evidence="1" id="KW-0812">Transmembrane</keyword>
<dbReference type="GO" id="GO:0006660">
    <property type="term" value="P:phosphatidylserine catabolic process"/>
    <property type="evidence" value="ECO:0007669"/>
    <property type="project" value="TreeGrafter"/>
</dbReference>
<dbReference type="AlphaFoldDB" id="A0A5C3KG05"/>
<dbReference type="Proteomes" id="UP000307440">
    <property type="component" value="Unassembled WGS sequence"/>
</dbReference>
<sequence>MSTAKSPARPPLRVMRYARRVVFGAGVFYLGAVFLCLTPVIQTLVLYATHLHVSEYSKFEHPEHYGLAPGKTVNMALNSSDGTRLGAWFMFSDQFYRNLPHPHLHTHLQSGQSTPPTTHESIQLASKEHISEALRNSPTVLFLHGNSATRAHHLRTVVYSAFTARLGVNVFAIDYRGFGDSSGKPSVEGVGMDARAGFDYLIENGANPANIVIVGHSLGTAITGLLAAELGRANIRVRGVVLMSPFSSVRSLMDQYHLFGFLPLLKPLSKIPFFPRVVTWSVKHNFDTLSLVPDIKSPVLIAHAEDDFDIPHSHSSVLFDAFIESHFQNETIGGYKTIPARSDIVSSTHISGYGTLEQVDLGSRRVALLKTERGGHHIGQVEGVQDTIGRLFDLYSMCR</sequence>
<dbReference type="GO" id="GO:0047372">
    <property type="term" value="F:monoacylglycerol lipase activity"/>
    <property type="evidence" value="ECO:0007669"/>
    <property type="project" value="TreeGrafter"/>
</dbReference>
<dbReference type="OrthoDB" id="446723at2759"/>
<evidence type="ECO:0000313" key="4">
    <source>
        <dbReference type="Proteomes" id="UP000307440"/>
    </source>
</evidence>
<keyword evidence="1" id="KW-0472">Membrane</keyword>
<dbReference type="Gene3D" id="3.40.50.1820">
    <property type="entry name" value="alpha/beta hydrolase"/>
    <property type="match status" value="1"/>
</dbReference>
<keyword evidence="3" id="KW-0378">Hydrolase</keyword>
<dbReference type="PANTHER" id="PTHR12277:SF194">
    <property type="entry name" value="FI04476P"/>
    <property type="match status" value="1"/>
</dbReference>
<dbReference type="EMBL" id="ML210365">
    <property type="protein sequence ID" value="TFK19010.1"/>
    <property type="molecule type" value="Genomic_DNA"/>
</dbReference>
<keyword evidence="4" id="KW-1185">Reference proteome</keyword>
<evidence type="ECO:0000259" key="2">
    <source>
        <dbReference type="Pfam" id="PF00561"/>
    </source>
</evidence>
<dbReference type="GO" id="GO:0005789">
    <property type="term" value="C:endoplasmic reticulum membrane"/>
    <property type="evidence" value="ECO:0007669"/>
    <property type="project" value="TreeGrafter"/>
</dbReference>
<dbReference type="SUPFAM" id="SSF53474">
    <property type="entry name" value="alpha/beta-Hydrolases"/>
    <property type="match status" value="1"/>
</dbReference>
<keyword evidence="1" id="KW-1133">Transmembrane helix</keyword>
<accession>A0A5C3KG05</accession>
<dbReference type="InterPro" id="IPR029058">
    <property type="entry name" value="AB_hydrolase_fold"/>
</dbReference>
<dbReference type="InterPro" id="IPR000073">
    <property type="entry name" value="AB_hydrolase_1"/>
</dbReference>
<dbReference type="PANTHER" id="PTHR12277">
    <property type="entry name" value="ALPHA/BETA HYDROLASE DOMAIN-CONTAINING PROTEIN"/>
    <property type="match status" value="1"/>
</dbReference>
<dbReference type="GO" id="GO:0004622">
    <property type="term" value="F:phosphatidylcholine lysophospholipase activity"/>
    <property type="evidence" value="ECO:0007669"/>
    <property type="project" value="TreeGrafter"/>
</dbReference>
<organism evidence="3 4">
    <name type="scientific">Coprinopsis marcescibilis</name>
    <name type="common">Agaric fungus</name>
    <name type="synonym">Psathyrella marcescibilis</name>
    <dbReference type="NCBI Taxonomy" id="230819"/>
    <lineage>
        <taxon>Eukaryota</taxon>
        <taxon>Fungi</taxon>
        <taxon>Dikarya</taxon>
        <taxon>Basidiomycota</taxon>
        <taxon>Agaricomycotina</taxon>
        <taxon>Agaricomycetes</taxon>
        <taxon>Agaricomycetidae</taxon>
        <taxon>Agaricales</taxon>
        <taxon>Agaricineae</taxon>
        <taxon>Psathyrellaceae</taxon>
        <taxon>Coprinopsis</taxon>
    </lineage>
</organism>
<evidence type="ECO:0000256" key="1">
    <source>
        <dbReference type="SAM" id="Phobius"/>
    </source>
</evidence>